<name>A0AAN6NTH1_9PEZI</name>
<organism evidence="2 3">
    <name type="scientific">Pseudoneurospora amorphoporcata</name>
    <dbReference type="NCBI Taxonomy" id="241081"/>
    <lineage>
        <taxon>Eukaryota</taxon>
        <taxon>Fungi</taxon>
        <taxon>Dikarya</taxon>
        <taxon>Ascomycota</taxon>
        <taxon>Pezizomycotina</taxon>
        <taxon>Sordariomycetes</taxon>
        <taxon>Sordariomycetidae</taxon>
        <taxon>Sordariales</taxon>
        <taxon>Sordariaceae</taxon>
        <taxon>Pseudoneurospora</taxon>
    </lineage>
</organism>
<keyword evidence="3" id="KW-1185">Reference proteome</keyword>
<evidence type="ECO:0000313" key="3">
    <source>
        <dbReference type="Proteomes" id="UP001303222"/>
    </source>
</evidence>
<evidence type="ECO:0000313" key="2">
    <source>
        <dbReference type="EMBL" id="KAK3951757.1"/>
    </source>
</evidence>
<evidence type="ECO:0000256" key="1">
    <source>
        <dbReference type="SAM" id="MobiDB-lite"/>
    </source>
</evidence>
<dbReference type="EMBL" id="MU859140">
    <property type="protein sequence ID" value="KAK3951757.1"/>
    <property type="molecule type" value="Genomic_DNA"/>
</dbReference>
<gene>
    <name evidence="2" type="ORF">QBC32DRAFT_406208</name>
</gene>
<dbReference type="Proteomes" id="UP001303222">
    <property type="component" value="Unassembled WGS sequence"/>
</dbReference>
<proteinExistence type="predicted"/>
<feature type="region of interest" description="Disordered" evidence="1">
    <location>
        <begin position="1"/>
        <end position="41"/>
    </location>
</feature>
<reference evidence="2" key="2">
    <citation type="submission" date="2023-06" db="EMBL/GenBank/DDBJ databases">
        <authorList>
            <consortium name="Lawrence Berkeley National Laboratory"/>
            <person name="Mondo S.J."/>
            <person name="Hensen N."/>
            <person name="Bonometti L."/>
            <person name="Westerberg I."/>
            <person name="Brannstrom I.O."/>
            <person name="Guillou S."/>
            <person name="Cros-Aarteil S."/>
            <person name="Calhoun S."/>
            <person name="Haridas S."/>
            <person name="Kuo A."/>
            <person name="Pangilinan J."/>
            <person name="Riley R."/>
            <person name="Labutti K."/>
            <person name="Andreopoulos B."/>
            <person name="Lipzen A."/>
            <person name="Chen C."/>
            <person name="Yanf M."/>
            <person name="Daum C."/>
            <person name="Ng V."/>
            <person name="Clum A."/>
            <person name="Steindorff A."/>
            <person name="Ohm R."/>
            <person name="Martin F."/>
            <person name="Silar P."/>
            <person name="Natvig D."/>
            <person name="Lalanne C."/>
            <person name="Gautier V."/>
            <person name="Ament-Velasquez S.L."/>
            <person name="Kruys A."/>
            <person name="Hutchinson M.I."/>
            <person name="Powell A.J."/>
            <person name="Barry K."/>
            <person name="Miller A.N."/>
            <person name="Grigoriev I.V."/>
            <person name="Debuchy R."/>
            <person name="Gladieux P."/>
            <person name="Thoren M.H."/>
            <person name="Johannesson H."/>
        </authorList>
    </citation>
    <scope>NUCLEOTIDE SEQUENCE</scope>
    <source>
        <strain evidence="2">CBS 626.80</strain>
    </source>
</reference>
<dbReference type="AlphaFoldDB" id="A0AAN6NTH1"/>
<protein>
    <submittedName>
        <fullName evidence="2">Uncharacterized protein</fullName>
    </submittedName>
</protein>
<comment type="caution">
    <text evidence="2">The sequence shown here is derived from an EMBL/GenBank/DDBJ whole genome shotgun (WGS) entry which is preliminary data.</text>
</comment>
<feature type="region of interest" description="Disordered" evidence="1">
    <location>
        <begin position="171"/>
        <end position="191"/>
    </location>
</feature>
<sequence length="374" mass="42300">MNKGRIRRRIQQEWNPASPLVSEAYRSDTVPIQEDHDVKKPLLTDTTDYLSAQESQGVGDDRSSLPSHLEDQQCPHDWNFPTLGQRIGLIPGHERSSSITGSVPPLLHESEGGICVEDEEDHLKWSLTREVAQDTQSFSEEETVARYLACPFYKHDPKTFSKPKWKSCAHPGPYQDDIPEQATGPPARQSSLRRMNDDKILELLPYRLQSVIEEDEDLRYLPASSQQRIVLRFRTSVEQLLNSDSEENNPNLGKAAGLLPCLTEETPRAATDANHDSVGAVTAISDLDSQTWNCPNPWINDNHPSVPEGPTLTFFGEFPEEPPHIPQHQLSWYGTAVDPSDTPEIDAYMYEPRRPRRLKMQPQDHGIHGHAHFP</sequence>
<accession>A0AAN6NTH1</accession>
<reference evidence="2" key="1">
    <citation type="journal article" date="2023" name="Mol. Phylogenet. Evol.">
        <title>Genome-scale phylogeny and comparative genomics of the fungal order Sordariales.</title>
        <authorList>
            <person name="Hensen N."/>
            <person name="Bonometti L."/>
            <person name="Westerberg I."/>
            <person name="Brannstrom I.O."/>
            <person name="Guillou S."/>
            <person name="Cros-Aarteil S."/>
            <person name="Calhoun S."/>
            <person name="Haridas S."/>
            <person name="Kuo A."/>
            <person name="Mondo S."/>
            <person name="Pangilinan J."/>
            <person name="Riley R."/>
            <person name="LaButti K."/>
            <person name="Andreopoulos B."/>
            <person name="Lipzen A."/>
            <person name="Chen C."/>
            <person name="Yan M."/>
            <person name="Daum C."/>
            <person name="Ng V."/>
            <person name="Clum A."/>
            <person name="Steindorff A."/>
            <person name="Ohm R.A."/>
            <person name="Martin F."/>
            <person name="Silar P."/>
            <person name="Natvig D.O."/>
            <person name="Lalanne C."/>
            <person name="Gautier V."/>
            <person name="Ament-Velasquez S.L."/>
            <person name="Kruys A."/>
            <person name="Hutchinson M.I."/>
            <person name="Powell A.J."/>
            <person name="Barry K."/>
            <person name="Miller A.N."/>
            <person name="Grigoriev I.V."/>
            <person name="Debuchy R."/>
            <person name="Gladieux P."/>
            <person name="Hiltunen Thoren M."/>
            <person name="Johannesson H."/>
        </authorList>
    </citation>
    <scope>NUCLEOTIDE SEQUENCE</scope>
    <source>
        <strain evidence="2">CBS 626.80</strain>
    </source>
</reference>